<gene>
    <name evidence="1" type="ORF">BXP70_26730</name>
</gene>
<keyword evidence="2" id="KW-1185">Reference proteome</keyword>
<dbReference type="AlphaFoldDB" id="A0A243W8B2"/>
<name>A0A243W8B2_9BACT</name>
<protein>
    <submittedName>
        <fullName evidence="1">Uncharacterized protein</fullName>
    </submittedName>
</protein>
<evidence type="ECO:0000313" key="2">
    <source>
        <dbReference type="Proteomes" id="UP000194873"/>
    </source>
</evidence>
<reference evidence="1 2" key="1">
    <citation type="submission" date="2017-01" db="EMBL/GenBank/DDBJ databases">
        <title>A new Hymenobacter.</title>
        <authorList>
            <person name="Liang Y."/>
            <person name="Feng F."/>
        </authorList>
    </citation>
    <scope>NUCLEOTIDE SEQUENCE [LARGE SCALE GENOMIC DNA]</scope>
    <source>
        <strain evidence="1">MIMBbqt21</strain>
    </source>
</reference>
<evidence type="ECO:0000313" key="1">
    <source>
        <dbReference type="EMBL" id="OUJ69206.1"/>
    </source>
</evidence>
<sequence length="111" mass="11224">MLVPPPVVTVTGPVVAPVGTVAVRVAALTTLNVAATPLKKRTAVALLRLVPVRVTLVPTGPLLGLMLVSVGAANTVVFRNTLAVVNVPALLPSPATKSSLPSLFKSPMATS</sequence>
<proteinExistence type="predicted"/>
<dbReference type="Proteomes" id="UP000194873">
    <property type="component" value="Unassembled WGS sequence"/>
</dbReference>
<organism evidence="1 2">
    <name type="scientific">Hymenobacter crusticola</name>
    <dbReference type="NCBI Taxonomy" id="1770526"/>
    <lineage>
        <taxon>Bacteria</taxon>
        <taxon>Pseudomonadati</taxon>
        <taxon>Bacteroidota</taxon>
        <taxon>Cytophagia</taxon>
        <taxon>Cytophagales</taxon>
        <taxon>Hymenobacteraceae</taxon>
        <taxon>Hymenobacter</taxon>
    </lineage>
</organism>
<dbReference type="EMBL" id="MTSE01000036">
    <property type="protein sequence ID" value="OUJ69206.1"/>
    <property type="molecule type" value="Genomic_DNA"/>
</dbReference>
<accession>A0A243W8B2</accession>
<comment type="caution">
    <text evidence="1">The sequence shown here is derived from an EMBL/GenBank/DDBJ whole genome shotgun (WGS) entry which is preliminary data.</text>
</comment>